<gene>
    <name evidence="13" type="ORF">PLUT1463_LOCUS10117</name>
</gene>
<dbReference type="EMBL" id="HBEB01015793">
    <property type="protein sequence ID" value="CAD8275801.1"/>
    <property type="molecule type" value="Transcribed_RNA"/>
</dbReference>
<keyword evidence="6" id="KW-0999">Mitochondrion inner membrane</keyword>
<dbReference type="InterPro" id="IPR002067">
    <property type="entry name" value="MCP"/>
</dbReference>
<dbReference type="GO" id="GO:0005315">
    <property type="term" value="F:phosphate transmembrane transporter activity"/>
    <property type="evidence" value="ECO:0007669"/>
    <property type="project" value="InterPro"/>
</dbReference>
<feature type="signal peptide" evidence="12">
    <location>
        <begin position="1"/>
        <end position="24"/>
    </location>
</feature>
<evidence type="ECO:0000256" key="12">
    <source>
        <dbReference type="SAM" id="SignalP"/>
    </source>
</evidence>
<dbReference type="SUPFAM" id="SSF103506">
    <property type="entry name" value="Mitochondrial carrier"/>
    <property type="match status" value="1"/>
</dbReference>
<keyword evidence="8" id="KW-0496">Mitochondrion</keyword>
<protein>
    <submittedName>
        <fullName evidence="13">Uncharacterized protein</fullName>
    </submittedName>
</protein>
<name>A0A7R9UU42_DIALT</name>
<feature type="chain" id="PRO_5031464112" evidence="12">
    <location>
        <begin position="25"/>
        <end position="311"/>
    </location>
</feature>
<sequence length="311" mass="31794">MGGGLRARATGRMAFLLACVPARAIVLNPPVFLSGGLAASFSHTVSVPIDVVKTRIQSDPVKHANGALACAATIVAEEGPAVLLAGGTSTLLGYFLQGSLKYGLYDAFKPELAGALPSDAPKIAVLLLAGVSAEAIASLVLCPLEALRIRAVCDASYAQLPLPVGLARILRSGDAFGGLVPIWLKMCPYTALQLSTYELTRASTEQLLPGGGGLSGQLGCAVVAAVVASLGSQPGDALLSAVNQRAEEGFEMSDGASLARPSLLDVAGELGATGLFRGTGARLLQMLIIVVVQLVANDFFRELSGARSVGR</sequence>
<comment type="similarity">
    <text evidence="2 11">Belongs to the mitochondrial carrier (TC 2.A.29) family.</text>
</comment>
<feature type="repeat" description="Solcar" evidence="10">
    <location>
        <begin position="121"/>
        <end position="203"/>
    </location>
</feature>
<keyword evidence="9 10" id="KW-0472">Membrane</keyword>
<keyword evidence="4 10" id="KW-0812">Transmembrane</keyword>
<proteinExistence type="inferred from homology"/>
<evidence type="ECO:0000256" key="2">
    <source>
        <dbReference type="ARBA" id="ARBA00006375"/>
    </source>
</evidence>
<keyword evidence="7" id="KW-1133">Transmembrane helix</keyword>
<organism evidence="13">
    <name type="scientific">Diacronema lutheri</name>
    <name type="common">Unicellular marine alga</name>
    <name type="synonym">Monochrysis lutheri</name>
    <dbReference type="NCBI Taxonomy" id="2081491"/>
    <lineage>
        <taxon>Eukaryota</taxon>
        <taxon>Haptista</taxon>
        <taxon>Haptophyta</taxon>
        <taxon>Pavlovophyceae</taxon>
        <taxon>Pavlovales</taxon>
        <taxon>Pavlovaceae</taxon>
        <taxon>Diacronema</taxon>
    </lineage>
</organism>
<evidence type="ECO:0000256" key="11">
    <source>
        <dbReference type="RuleBase" id="RU000488"/>
    </source>
</evidence>
<keyword evidence="3 11" id="KW-0813">Transport</keyword>
<dbReference type="GO" id="GO:0005743">
    <property type="term" value="C:mitochondrial inner membrane"/>
    <property type="evidence" value="ECO:0007669"/>
    <property type="project" value="UniProtKB-SubCell"/>
</dbReference>
<reference evidence="13" key="1">
    <citation type="submission" date="2021-01" db="EMBL/GenBank/DDBJ databases">
        <authorList>
            <person name="Corre E."/>
            <person name="Pelletier E."/>
            <person name="Niang G."/>
            <person name="Scheremetjew M."/>
            <person name="Finn R."/>
            <person name="Kale V."/>
            <person name="Holt S."/>
            <person name="Cochrane G."/>
            <person name="Meng A."/>
            <person name="Brown T."/>
            <person name="Cohen L."/>
        </authorList>
    </citation>
    <scope>NUCLEOTIDE SEQUENCE</scope>
    <source>
        <strain evidence="13">RCC1537</strain>
    </source>
</reference>
<dbReference type="PRINTS" id="PR00926">
    <property type="entry name" value="MITOCARRIER"/>
</dbReference>
<feature type="repeat" description="Solcar" evidence="10">
    <location>
        <begin position="216"/>
        <end position="303"/>
    </location>
</feature>
<accession>A0A7R9UU42</accession>
<evidence type="ECO:0000313" key="13">
    <source>
        <dbReference type="EMBL" id="CAD8275801.1"/>
    </source>
</evidence>
<evidence type="ECO:0000256" key="1">
    <source>
        <dbReference type="ARBA" id="ARBA00004448"/>
    </source>
</evidence>
<dbReference type="GO" id="GO:1990547">
    <property type="term" value="P:mitochondrial phosphate ion transmembrane transport"/>
    <property type="evidence" value="ECO:0007669"/>
    <property type="project" value="InterPro"/>
</dbReference>
<dbReference type="InterPro" id="IPR023395">
    <property type="entry name" value="MCP_dom_sf"/>
</dbReference>
<dbReference type="InterPro" id="IPR044677">
    <property type="entry name" value="SLC25A3/Pic2/Mir1-like"/>
</dbReference>
<evidence type="ECO:0000256" key="10">
    <source>
        <dbReference type="PROSITE-ProRule" id="PRU00282"/>
    </source>
</evidence>
<dbReference type="PANTHER" id="PTHR45671">
    <property type="entry name" value="SOLUTE CARRIER FAMILY 25 (MITOCHONDRIAL CARRIER PHOSPHATE CARRIER), MEMBER 3, LIKE-RELATED-RELATED"/>
    <property type="match status" value="1"/>
</dbReference>
<dbReference type="PROSITE" id="PS50920">
    <property type="entry name" value="SOLCAR"/>
    <property type="match status" value="3"/>
</dbReference>
<evidence type="ECO:0000256" key="7">
    <source>
        <dbReference type="ARBA" id="ARBA00022989"/>
    </source>
</evidence>
<evidence type="ECO:0000256" key="4">
    <source>
        <dbReference type="ARBA" id="ARBA00022692"/>
    </source>
</evidence>
<evidence type="ECO:0000256" key="3">
    <source>
        <dbReference type="ARBA" id="ARBA00022448"/>
    </source>
</evidence>
<dbReference type="AlphaFoldDB" id="A0A7R9UU42"/>
<keyword evidence="12" id="KW-0732">Signal</keyword>
<dbReference type="Gene3D" id="1.50.40.10">
    <property type="entry name" value="Mitochondrial carrier domain"/>
    <property type="match status" value="1"/>
</dbReference>
<keyword evidence="5" id="KW-0677">Repeat</keyword>
<dbReference type="InterPro" id="IPR018108">
    <property type="entry name" value="MCP_transmembrane"/>
</dbReference>
<dbReference type="Pfam" id="PF00153">
    <property type="entry name" value="Mito_carr"/>
    <property type="match status" value="2"/>
</dbReference>
<evidence type="ECO:0000256" key="9">
    <source>
        <dbReference type="ARBA" id="ARBA00023136"/>
    </source>
</evidence>
<feature type="repeat" description="Solcar" evidence="10">
    <location>
        <begin position="26"/>
        <end position="111"/>
    </location>
</feature>
<dbReference type="PANTHER" id="PTHR45671:SF12">
    <property type="entry name" value="MITOCHONDRIAL PHOSPHATE CARRIER PROTEIN"/>
    <property type="match status" value="1"/>
</dbReference>
<comment type="subcellular location">
    <subcellularLocation>
        <location evidence="1">Mitochondrion inner membrane</location>
        <topology evidence="1">Multi-pass membrane protein</topology>
    </subcellularLocation>
</comment>
<evidence type="ECO:0000256" key="5">
    <source>
        <dbReference type="ARBA" id="ARBA00022737"/>
    </source>
</evidence>
<evidence type="ECO:0000256" key="8">
    <source>
        <dbReference type="ARBA" id="ARBA00023128"/>
    </source>
</evidence>
<evidence type="ECO:0000256" key="6">
    <source>
        <dbReference type="ARBA" id="ARBA00022792"/>
    </source>
</evidence>